<proteinExistence type="predicted"/>
<protein>
    <submittedName>
        <fullName evidence="1">Uncharacterized protein</fullName>
    </submittedName>
</protein>
<comment type="caution">
    <text evidence="1">The sequence shown here is derived from an EMBL/GenBank/DDBJ whole genome shotgun (WGS) entry which is preliminary data.</text>
</comment>
<gene>
    <name evidence="1" type="ORF">E3J48_08220</name>
</gene>
<name>A0A523VWK6_UNCAE</name>
<sequence>MTNQEIRCAILKYIYDEKKAGNEFAMAVVKRITKDYKVDIKRVRSIFLRDLPKEGLIETRSPWGTSATDAVITEKGIREYMEKCKGG</sequence>
<reference evidence="1 2" key="1">
    <citation type="submission" date="2019-03" db="EMBL/GenBank/DDBJ databases">
        <title>Metabolic potential of uncultured bacteria and archaea associated with petroleum seepage in deep-sea sediments.</title>
        <authorList>
            <person name="Dong X."/>
            <person name="Hubert C."/>
        </authorList>
    </citation>
    <scope>NUCLEOTIDE SEQUENCE [LARGE SCALE GENOMIC DNA]</scope>
    <source>
        <strain evidence="1">E29_bin52</strain>
    </source>
</reference>
<dbReference type="EMBL" id="SOIZ01000378">
    <property type="protein sequence ID" value="TET59111.1"/>
    <property type="molecule type" value="Genomic_DNA"/>
</dbReference>
<evidence type="ECO:0000313" key="2">
    <source>
        <dbReference type="Proteomes" id="UP000319130"/>
    </source>
</evidence>
<dbReference type="Proteomes" id="UP000319130">
    <property type="component" value="Unassembled WGS sequence"/>
</dbReference>
<accession>A0A523VWK6</accession>
<organism evidence="1 2">
    <name type="scientific">Aerophobetes bacterium</name>
    <dbReference type="NCBI Taxonomy" id="2030807"/>
    <lineage>
        <taxon>Bacteria</taxon>
        <taxon>Candidatus Aerophobota</taxon>
    </lineage>
</organism>
<dbReference type="AlphaFoldDB" id="A0A523VWK6"/>
<evidence type="ECO:0000313" key="1">
    <source>
        <dbReference type="EMBL" id="TET59111.1"/>
    </source>
</evidence>